<evidence type="ECO:0000313" key="1">
    <source>
        <dbReference type="EMBL" id="EKC19650.1"/>
    </source>
</evidence>
<protein>
    <submittedName>
        <fullName evidence="1">Uncharacterized protein</fullName>
    </submittedName>
</protein>
<dbReference type="EMBL" id="JH817359">
    <property type="protein sequence ID" value="EKC19650.1"/>
    <property type="molecule type" value="Genomic_DNA"/>
</dbReference>
<name>K1PTB3_MAGGI</name>
<organism evidence="1">
    <name type="scientific">Magallana gigas</name>
    <name type="common">Pacific oyster</name>
    <name type="synonym">Crassostrea gigas</name>
    <dbReference type="NCBI Taxonomy" id="29159"/>
    <lineage>
        <taxon>Eukaryota</taxon>
        <taxon>Metazoa</taxon>
        <taxon>Spiralia</taxon>
        <taxon>Lophotrochozoa</taxon>
        <taxon>Mollusca</taxon>
        <taxon>Bivalvia</taxon>
        <taxon>Autobranchia</taxon>
        <taxon>Pteriomorphia</taxon>
        <taxon>Ostreida</taxon>
        <taxon>Ostreoidea</taxon>
        <taxon>Ostreidae</taxon>
        <taxon>Magallana</taxon>
    </lineage>
</organism>
<dbReference type="AlphaFoldDB" id="K1PTB3"/>
<gene>
    <name evidence="1" type="ORF">CGI_10008010</name>
</gene>
<dbReference type="InParanoid" id="K1PTB3"/>
<dbReference type="HOGENOM" id="CLU_2401779_0_0_1"/>
<sequence>MTSGGPRPSRSPQQSTFYLGLLSSETDPIQKVLHYPSNDELIYLNNSTITAKTANLDQDKVPRLEWIVLSEKWKILILMEKNQVLDTLLPGEA</sequence>
<accession>K1PTB3</accession>
<reference evidence="1" key="1">
    <citation type="journal article" date="2012" name="Nature">
        <title>The oyster genome reveals stress adaptation and complexity of shell formation.</title>
        <authorList>
            <person name="Zhang G."/>
            <person name="Fang X."/>
            <person name="Guo X."/>
            <person name="Li L."/>
            <person name="Luo R."/>
            <person name="Xu F."/>
            <person name="Yang P."/>
            <person name="Zhang L."/>
            <person name="Wang X."/>
            <person name="Qi H."/>
            <person name="Xiong Z."/>
            <person name="Que H."/>
            <person name="Xie Y."/>
            <person name="Holland P.W."/>
            <person name="Paps J."/>
            <person name="Zhu Y."/>
            <person name="Wu F."/>
            <person name="Chen Y."/>
            <person name="Wang J."/>
            <person name="Peng C."/>
            <person name="Meng J."/>
            <person name="Yang L."/>
            <person name="Liu J."/>
            <person name="Wen B."/>
            <person name="Zhang N."/>
            <person name="Huang Z."/>
            <person name="Zhu Q."/>
            <person name="Feng Y."/>
            <person name="Mount A."/>
            <person name="Hedgecock D."/>
            <person name="Xu Z."/>
            <person name="Liu Y."/>
            <person name="Domazet-Loso T."/>
            <person name="Du Y."/>
            <person name="Sun X."/>
            <person name="Zhang S."/>
            <person name="Liu B."/>
            <person name="Cheng P."/>
            <person name="Jiang X."/>
            <person name="Li J."/>
            <person name="Fan D."/>
            <person name="Wang W."/>
            <person name="Fu W."/>
            <person name="Wang T."/>
            <person name="Wang B."/>
            <person name="Zhang J."/>
            <person name="Peng Z."/>
            <person name="Li Y."/>
            <person name="Li N."/>
            <person name="Wang J."/>
            <person name="Chen M."/>
            <person name="He Y."/>
            <person name="Tan F."/>
            <person name="Song X."/>
            <person name="Zheng Q."/>
            <person name="Huang R."/>
            <person name="Yang H."/>
            <person name="Du X."/>
            <person name="Chen L."/>
            <person name="Yang M."/>
            <person name="Gaffney P.M."/>
            <person name="Wang S."/>
            <person name="Luo L."/>
            <person name="She Z."/>
            <person name="Ming Y."/>
            <person name="Huang W."/>
            <person name="Zhang S."/>
            <person name="Huang B."/>
            <person name="Zhang Y."/>
            <person name="Qu T."/>
            <person name="Ni P."/>
            <person name="Miao G."/>
            <person name="Wang J."/>
            <person name="Wang Q."/>
            <person name="Steinberg C.E."/>
            <person name="Wang H."/>
            <person name="Li N."/>
            <person name="Qian L."/>
            <person name="Zhang G."/>
            <person name="Li Y."/>
            <person name="Yang H."/>
            <person name="Liu X."/>
            <person name="Wang J."/>
            <person name="Yin Y."/>
            <person name="Wang J."/>
        </authorList>
    </citation>
    <scope>NUCLEOTIDE SEQUENCE [LARGE SCALE GENOMIC DNA]</scope>
    <source>
        <strain evidence="1">05x7-T-G4-1.051#20</strain>
    </source>
</reference>
<proteinExistence type="predicted"/>